<dbReference type="EMBL" id="VSSQ01024181">
    <property type="protein sequence ID" value="MPM71548.1"/>
    <property type="molecule type" value="Genomic_DNA"/>
</dbReference>
<organism evidence="1">
    <name type="scientific">bioreactor metagenome</name>
    <dbReference type="NCBI Taxonomy" id="1076179"/>
    <lineage>
        <taxon>unclassified sequences</taxon>
        <taxon>metagenomes</taxon>
        <taxon>ecological metagenomes</taxon>
    </lineage>
</organism>
<name>A0A645C2G4_9ZZZZ</name>
<proteinExistence type="predicted"/>
<protein>
    <submittedName>
        <fullName evidence="1">Uncharacterized protein</fullName>
    </submittedName>
</protein>
<accession>A0A645C2G4</accession>
<sequence>MFESEIVLDVLLPAADAAARFSLRCIISDTGVLATVQAVSAGAIRHYNNLTER</sequence>
<gene>
    <name evidence="1" type="ORF">SDC9_118514</name>
</gene>
<evidence type="ECO:0000313" key="1">
    <source>
        <dbReference type="EMBL" id="MPM71548.1"/>
    </source>
</evidence>
<comment type="caution">
    <text evidence="1">The sequence shown here is derived from an EMBL/GenBank/DDBJ whole genome shotgun (WGS) entry which is preliminary data.</text>
</comment>
<reference evidence="1" key="1">
    <citation type="submission" date="2019-08" db="EMBL/GenBank/DDBJ databases">
        <authorList>
            <person name="Kucharzyk K."/>
            <person name="Murdoch R.W."/>
            <person name="Higgins S."/>
            <person name="Loffler F."/>
        </authorList>
    </citation>
    <scope>NUCLEOTIDE SEQUENCE</scope>
</reference>
<dbReference type="AlphaFoldDB" id="A0A645C2G4"/>